<organism evidence="4 5">
    <name type="scientific">Steinernema carpocapsae</name>
    <name type="common">Entomopathogenic nematode</name>
    <dbReference type="NCBI Taxonomy" id="34508"/>
    <lineage>
        <taxon>Eukaryota</taxon>
        <taxon>Metazoa</taxon>
        <taxon>Ecdysozoa</taxon>
        <taxon>Nematoda</taxon>
        <taxon>Chromadorea</taxon>
        <taxon>Rhabditida</taxon>
        <taxon>Tylenchina</taxon>
        <taxon>Panagrolaimomorpha</taxon>
        <taxon>Strongyloidoidea</taxon>
        <taxon>Steinernematidae</taxon>
        <taxon>Steinernema</taxon>
    </lineage>
</organism>
<sequence length="543" mass="61446">MLARTSLRFLLSSRLLTRFASTSAEGFEPFEDDELLRSIKEASEKPAQVSDDFFWHNAPVVSAVASCNKRMGSKIGVYWGENSDKNLMESCPEDHNISSASLEALRKVLEQAVYQEHMNKLVVHVGSEYVEKVVNRYLRVWKENDFTKADGGAVKNQELIKDLDNLLGKIHVNVQHIPVLKAEAVKTALEVQFDDTFSGNDTTYIRKQAEEMFDPKPFAKYGPVVYAAATMSNETGNFTRCGYAIKWEDETIDGIPTIDETRRLSMIPSTLFRAELASIELALVKAVELGLPSIVLVTNSRSFVRFHMAGWKKSDGGNVANHHMYKQICAHLEKIRVKFVLMPETSEASTSKIEEVRLMAQDGLSYPTLGSEGKGRKRDRPYMKAYEREHTDNPESPTTLYLLTGKKKKVIYYASAIVTGPISDPEIKINGLKKFTGNTQITKVSLAHALIDHLNQHKEPCIVRTFSIKFIELSMEWLKIWEDNGYRTSKGEHVVNRDVYAELAAALDSNEVKFEFAQRDRQEEDRKVNEAFEEVLKSAQDAK</sequence>
<proteinExistence type="inferred from homology"/>
<keyword evidence="2" id="KW-0732">Signal</keyword>
<dbReference type="InterPro" id="IPR002156">
    <property type="entry name" value="RNaseH_domain"/>
</dbReference>
<dbReference type="AlphaFoldDB" id="A0A4U5NV77"/>
<dbReference type="InterPro" id="IPR036397">
    <property type="entry name" value="RNaseH_sf"/>
</dbReference>
<dbReference type="PANTHER" id="PTHR10642">
    <property type="entry name" value="RIBONUCLEASE H1"/>
    <property type="match status" value="1"/>
</dbReference>
<feature type="domain" description="RNase H type-1" evidence="3">
    <location>
        <begin position="55"/>
        <end position="203"/>
    </location>
</feature>
<dbReference type="Gene3D" id="3.30.420.10">
    <property type="entry name" value="Ribonuclease H-like superfamily/Ribonuclease H"/>
    <property type="match status" value="3"/>
</dbReference>
<name>A0A4U5NV77_STECR</name>
<dbReference type="GO" id="GO:0003676">
    <property type="term" value="F:nucleic acid binding"/>
    <property type="evidence" value="ECO:0007669"/>
    <property type="project" value="InterPro"/>
</dbReference>
<evidence type="ECO:0000313" key="5">
    <source>
        <dbReference type="Proteomes" id="UP000298663"/>
    </source>
</evidence>
<comment type="caution">
    <text evidence="4">The sequence shown here is derived from an EMBL/GenBank/DDBJ whole genome shotgun (WGS) entry which is preliminary data.</text>
</comment>
<evidence type="ECO:0000256" key="1">
    <source>
        <dbReference type="ARBA" id="ARBA00005300"/>
    </source>
</evidence>
<comment type="similarity">
    <text evidence="1">Belongs to the RNase H family.</text>
</comment>
<reference evidence="4 5" key="1">
    <citation type="journal article" date="2015" name="Genome Biol.">
        <title>Comparative genomics of Steinernema reveals deeply conserved gene regulatory networks.</title>
        <authorList>
            <person name="Dillman A.R."/>
            <person name="Macchietto M."/>
            <person name="Porter C.F."/>
            <person name="Rogers A."/>
            <person name="Williams B."/>
            <person name="Antoshechkin I."/>
            <person name="Lee M.M."/>
            <person name="Goodwin Z."/>
            <person name="Lu X."/>
            <person name="Lewis E.E."/>
            <person name="Goodrich-Blair H."/>
            <person name="Stock S.P."/>
            <person name="Adams B.J."/>
            <person name="Sternberg P.W."/>
            <person name="Mortazavi A."/>
        </authorList>
    </citation>
    <scope>NUCLEOTIDE SEQUENCE [LARGE SCALE GENOMIC DNA]</scope>
    <source>
        <strain evidence="4 5">ALL</strain>
    </source>
</reference>
<gene>
    <name evidence="4" type="ORF">L596_011556</name>
</gene>
<dbReference type="STRING" id="34508.A0A4U5NV77"/>
<reference evidence="4 5" key="2">
    <citation type="journal article" date="2019" name="G3 (Bethesda)">
        <title>Hybrid Assembly of the Genome of the Entomopathogenic Nematode Steinernema carpocapsae Identifies the X-Chromosome.</title>
        <authorList>
            <person name="Serra L."/>
            <person name="Macchietto M."/>
            <person name="Macias-Munoz A."/>
            <person name="McGill C.J."/>
            <person name="Rodriguez I.M."/>
            <person name="Rodriguez B."/>
            <person name="Murad R."/>
            <person name="Mortazavi A."/>
        </authorList>
    </citation>
    <scope>NUCLEOTIDE SEQUENCE [LARGE SCALE GENOMIC DNA]</scope>
    <source>
        <strain evidence="4 5">ALL</strain>
    </source>
</reference>
<dbReference type="Pfam" id="PF00075">
    <property type="entry name" value="RNase_H"/>
    <property type="match status" value="1"/>
</dbReference>
<dbReference type="InterPro" id="IPR012337">
    <property type="entry name" value="RNaseH-like_sf"/>
</dbReference>
<dbReference type="EMBL" id="AZBU02000003">
    <property type="protein sequence ID" value="TKR87093.1"/>
    <property type="molecule type" value="Genomic_DNA"/>
</dbReference>
<feature type="signal peptide" evidence="2">
    <location>
        <begin position="1"/>
        <end position="24"/>
    </location>
</feature>
<protein>
    <recommendedName>
        <fullName evidence="3">RNase H type-1 domain-containing protein</fullName>
    </recommendedName>
</protein>
<dbReference type="OrthoDB" id="407198at2759"/>
<dbReference type="PANTHER" id="PTHR10642:SF24">
    <property type="entry name" value="RNASE H DOMAIN-CONTAINING PROTEIN"/>
    <property type="match status" value="1"/>
</dbReference>
<evidence type="ECO:0000256" key="2">
    <source>
        <dbReference type="SAM" id="SignalP"/>
    </source>
</evidence>
<evidence type="ECO:0000259" key="3">
    <source>
        <dbReference type="PROSITE" id="PS50879"/>
    </source>
</evidence>
<dbReference type="PROSITE" id="PS50879">
    <property type="entry name" value="RNASE_H_1"/>
    <property type="match status" value="1"/>
</dbReference>
<dbReference type="Proteomes" id="UP000298663">
    <property type="component" value="Unassembled WGS sequence"/>
</dbReference>
<evidence type="ECO:0000313" key="4">
    <source>
        <dbReference type="EMBL" id="TKR87093.1"/>
    </source>
</evidence>
<keyword evidence="5" id="KW-1185">Reference proteome</keyword>
<feature type="chain" id="PRO_5020897406" description="RNase H type-1 domain-containing protein" evidence="2">
    <location>
        <begin position="25"/>
        <end position="543"/>
    </location>
</feature>
<dbReference type="GO" id="GO:0043137">
    <property type="term" value="P:DNA replication, removal of RNA primer"/>
    <property type="evidence" value="ECO:0007669"/>
    <property type="project" value="TreeGrafter"/>
</dbReference>
<dbReference type="GO" id="GO:0004523">
    <property type="term" value="F:RNA-DNA hybrid ribonuclease activity"/>
    <property type="evidence" value="ECO:0007669"/>
    <property type="project" value="InterPro"/>
</dbReference>
<dbReference type="SUPFAM" id="SSF53098">
    <property type="entry name" value="Ribonuclease H-like"/>
    <property type="match status" value="3"/>
</dbReference>
<dbReference type="InterPro" id="IPR050092">
    <property type="entry name" value="RNase_H"/>
</dbReference>
<accession>A0A4U5NV77</accession>